<feature type="transmembrane region" description="Helical" evidence="7">
    <location>
        <begin position="398"/>
        <end position="418"/>
    </location>
</feature>
<dbReference type="Pfam" id="PF00528">
    <property type="entry name" value="BPD_transp_1"/>
    <property type="match status" value="2"/>
</dbReference>
<dbReference type="Gene3D" id="1.10.3720.10">
    <property type="entry name" value="MetI-like"/>
    <property type="match status" value="2"/>
</dbReference>
<dbReference type="Proteomes" id="UP000182888">
    <property type="component" value="Unassembled WGS sequence"/>
</dbReference>
<keyword evidence="3" id="KW-1003">Cell membrane</keyword>
<dbReference type="SUPFAM" id="SSF161098">
    <property type="entry name" value="MetI-like"/>
    <property type="match status" value="2"/>
</dbReference>
<keyword evidence="4 7" id="KW-0812">Transmembrane</keyword>
<feature type="transmembrane region" description="Helical" evidence="7">
    <location>
        <begin position="134"/>
        <end position="154"/>
    </location>
</feature>
<dbReference type="AlphaFoldDB" id="A0A0K2W138"/>
<keyword evidence="6 7" id="KW-0472">Membrane</keyword>
<keyword evidence="5 7" id="KW-1133">Transmembrane helix</keyword>
<feature type="transmembrane region" description="Helical" evidence="7">
    <location>
        <begin position="105"/>
        <end position="128"/>
    </location>
</feature>
<sequence length="533" mass="56379">MAAEQVFPVPKVFASTSWVAPVRNIVVLLVLWEIAGRFHLVAGGALPSLTAIGERFWADRADYPPHVWSTLVSSTLGFVIGNIVAIAAGMSFVLSPLAARLFRGFNVSIFAVPTIAIAPILALTMTGISPRVTLAAIGCYFVTMTATVVGLTQIDLRSADLVRAYGGGKWDVMRFVQLRSALPTILAGLQVAAPNAVLGAILAEFGGGGRWGLGTYLLGSLGRADPPRLWGIGLAATAIAGIAYFTLGLISARVTGASKAVTMTTSLPPAPARAGSRWTGLALSLGSIALPFALWWAFIRVLGVPQMIGKTPWDVADYLFFSTVSPQAQTRLLAAMSQTLPITILGMVAGLASAFALAVSSRMLPNVTRALMPVALFSQTMPLIATIPLFVLLLGRGWLVTLVITISVTFFPAFITLAQGMKMTPRAALDLPKAYGAGAWTELRLISIPSAMPYLFAAMRLTVPRALLGVMIAEWLATGKGLGNLLNQSRGYLDYGMIWTVAAVSVILSVALYQIVVLIEHRVLANMGMRGSG</sequence>
<feature type="domain" description="ABC transmembrane type-1" evidence="8">
    <location>
        <begin position="67"/>
        <end position="251"/>
    </location>
</feature>
<evidence type="ECO:0000313" key="9">
    <source>
        <dbReference type="EMBL" id="CDX58521.1"/>
    </source>
</evidence>
<dbReference type="PANTHER" id="PTHR30151">
    <property type="entry name" value="ALKANE SULFONATE ABC TRANSPORTER-RELATED, MEMBRANE SUBUNIT"/>
    <property type="match status" value="1"/>
</dbReference>
<proteinExistence type="inferred from homology"/>
<feature type="transmembrane region" description="Helical" evidence="7">
    <location>
        <begin position="454"/>
        <end position="477"/>
    </location>
</feature>
<dbReference type="PANTHER" id="PTHR30151:SF20">
    <property type="entry name" value="ABC TRANSPORTER PERMEASE PROTEIN HI_0355-RELATED"/>
    <property type="match status" value="1"/>
</dbReference>
<dbReference type="InterPro" id="IPR000515">
    <property type="entry name" value="MetI-like"/>
</dbReference>
<feature type="transmembrane region" description="Helical" evidence="7">
    <location>
        <begin position="70"/>
        <end position="93"/>
    </location>
</feature>
<comment type="subcellular location">
    <subcellularLocation>
        <location evidence="1 7">Cell membrane</location>
        <topology evidence="1 7">Multi-pass membrane protein</topology>
    </subcellularLocation>
</comment>
<evidence type="ECO:0000256" key="5">
    <source>
        <dbReference type="ARBA" id="ARBA00022989"/>
    </source>
</evidence>
<gene>
    <name evidence="9" type="ORF">MPL1032_240141</name>
</gene>
<dbReference type="PROSITE" id="PS50928">
    <property type="entry name" value="ABC_TM1"/>
    <property type="match status" value="2"/>
</dbReference>
<dbReference type="CDD" id="cd06261">
    <property type="entry name" value="TM_PBP2"/>
    <property type="match status" value="2"/>
</dbReference>
<reference evidence="10" key="1">
    <citation type="submission" date="2014-08" db="EMBL/GenBank/DDBJ databases">
        <authorList>
            <person name="Edwards T."/>
        </authorList>
    </citation>
    <scope>NUCLEOTIDE SEQUENCE [LARGE SCALE GENOMIC DNA]</scope>
</reference>
<protein>
    <submittedName>
        <fullName evidence="9">Binding-protein-dependent transport systems inner membrane component</fullName>
    </submittedName>
</protein>
<feature type="transmembrane region" description="Helical" evidence="7">
    <location>
        <begin position="497"/>
        <end position="519"/>
    </location>
</feature>
<dbReference type="InterPro" id="IPR035906">
    <property type="entry name" value="MetI-like_sf"/>
</dbReference>
<feature type="transmembrane region" description="Helical" evidence="7">
    <location>
        <begin position="340"/>
        <end position="359"/>
    </location>
</feature>
<feature type="transmembrane region" description="Helical" evidence="7">
    <location>
        <begin position="278"/>
        <end position="298"/>
    </location>
</feature>
<evidence type="ECO:0000259" key="8">
    <source>
        <dbReference type="PROSITE" id="PS50928"/>
    </source>
</evidence>
<evidence type="ECO:0000256" key="4">
    <source>
        <dbReference type="ARBA" id="ARBA00022692"/>
    </source>
</evidence>
<feature type="transmembrane region" description="Helical" evidence="7">
    <location>
        <begin position="12"/>
        <end position="31"/>
    </location>
</feature>
<keyword evidence="2 7" id="KW-0813">Transport</keyword>
<evidence type="ECO:0000256" key="1">
    <source>
        <dbReference type="ARBA" id="ARBA00004651"/>
    </source>
</evidence>
<evidence type="ECO:0000313" key="10">
    <source>
        <dbReference type="Proteomes" id="UP000182888"/>
    </source>
</evidence>
<feature type="domain" description="ABC transmembrane type-1" evidence="8">
    <location>
        <begin position="332"/>
        <end position="519"/>
    </location>
</feature>
<dbReference type="GO" id="GO:0005886">
    <property type="term" value="C:plasma membrane"/>
    <property type="evidence" value="ECO:0007669"/>
    <property type="project" value="UniProtKB-SubCell"/>
</dbReference>
<feature type="transmembrane region" description="Helical" evidence="7">
    <location>
        <begin position="181"/>
        <end position="203"/>
    </location>
</feature>
<feature type="transmembrane region" description="Helical" evidence="7">
    <location>
        <begin position="229"/>
        <end position="250"/>
    </location>
</feature>
<accession>A0A0K2W138</accession>
<evidence type="ECO:0000256" key="6">
    <source>
        <dbReference type="ARBA" id="ARBA00023136"/>
    </source>
</evidence>
<evidence type="ECO:0000256" key="3">
    <source>
        <dbReference type="ARBA" id="ARBA00022475"/>
    </source>
</evidence>
<dbReference type="EMBL" id="CCND01000017">
    <property type="protein sequence ID" value="CDX58521.1"/>
    <property type="molecule type" value="Genomic_DNA"/>
</dbReference>
<evidence type="ECO:0000256" key="2">
    <source>
        <dbReference type="ARBA" id="ARBA00022448"/>
    </source>
</evidence>
<feature type="transmembrane region" description="Helical" evidence="7">
    <location>
        <begin position="371"/>
        <end position="392"/>
    </location>
</feature>
<comment type="similarity">
    <text evidence="7">Belongs to the binding-protein-dependent transport system permease family.</text>
</comment>
<organism evidence="9 10">
    <name type="scientific">Mesorhizobium plurifarium</name>
    <dbReference type="NCBI Taxonomy" id="69974"/>
    <lineage>
        <taxon>Bacteria</taxon>
        <taxon>Pseudomonadati</taxon>
        <taxon>Pseudomonadota</taxon>
        <taxon>Alphaproteobacteria</taxon>
        <taxon>Hyphomicrobiales</taxon>
        <taxon>Phyllobacteriaceae</taxon>
        <taxon>Mesorhizobium</taxon>
    </lineage>
</organism>
<name>A0A0K2W138_MESPL</name>
<evidence type="ECO:0000256" key="7">
    <source>
        <dbReference type="RuleBase" id="RU363032"/>
    </source>
</evidence>
<dbReference type="GO" id="GO:0055085">
    <property type="term" value="P:transmembrane transport"/>
    <property type="evidence" value="ECO:0007669"/>
    <property type="project" value="InterPro"/>
</dbReference>